<protein>
    <recommendedName>
        <fullName evidence="1">RNA helicase</fullName>
        <ecNumber evidence="1">3.6.4.13</ecNumber>
    </recommendedName>
</protein>
<sequence>MDPLQILTRSVKPQRRRPNHQRDYAASQGFNQNPQLYGDEEVLAHHSRKRKRGEEDLESPKDQQHVDFFEQLKQGSGGAFRDADPVESESDGGEIPRSKSTMDLSERQRILKQHKLKVNVMAEKSHMGGKREPKKKKSKSEGSRDKGENSKHAGQLYPEPLLHFGHLRKRYGTSKTLSRNTLEQGYKMPTEVQMASLPLLLEGFTEAGVDVVEEARIEELDLLTAAPTGSGKTIAFLIPLLHNFQRQHASDTSHGQRTIGPMAVILAPTKELVNQIVNEGRKLAIDMPVNIVPARKGIKFTAEANAEADTPASTTSSRAPDIIVGTPGSLLHLLQADDVTEAQASTDDSKRDFNPLSSVQTLILDEADVLLDPLFKSQTLTVLKALTSPKLRISLWSATISSTIESEIQALLASRRERIPNAVAAPLIRLVVGLKDSAVPNITHRLTYCATERGKLLALRDLLVPKTASTGTSLRAPFLVFTQTIERCTALHNELKYDIPASAGGSSRIAVLHSELPDRVRDRILTNFRKGEIWVLVTTDLLARGVDFRGVNGVVNYDVPTSAAGYVHRVGRTGRAGREGGVAVTLYTKEDVKYVKVVANVIAAAERARGKHGGEKGVEEWLLEALPDVSKEDRKKLKKRGVEERRKGRKEGRIDTRAGYVRKEANKRRDIVKASQRGAMHQRNETNGVSDAAAVENGDDFGGFSD</sequence>
<keyword evidence="2" id="KW-0547">Nucleotide-binding</keyword>
<reference evidence="12 13" key="1">
    <citation type="submission" date="2017-06" db="EMBL/GenBank/DDBJ databases">
        <title>Draft genome sequence of a variant of Elsinoe murrayae.</title>
        <authorList>
            <person name="Cheng Q."/>
        </authorList>
    </citation>
    <scope>NUCLEOTIDE SEQUENCE [LARGE SCALE GENOMIC DNA]</scope>
    <source>
        <strain evidence="12 13">CQ-2017a</strain>
    </source>
</reference>
<evidence type="ECO:0000256" key="6">
    <source>
        <dbReference type="ARBA" id="ARBA00022884"/>
    </source>
</evidence>
<keyword evidence="3" id="KW-0378">Hydrolase</keyword>
<dbReference type="AlphaFoldDB" id="A0A2K1QT90"/>
<dbReference type="PROSITE" id="PS51194">
    <property type="entry name" value="HELICASE_CTER"/>
    <property type="match status" value="1"/>
</dbReference>
<evidence type="ECO:0000256" key="4">
    <source>
        <dbReference type="ARBA" id="ARBA00022806"/>
    </source>
</evidence>
<dbReference type="InterPro" id="IPR027417">
    <property type="entry name" value="P-loop_NTPase"/>
</dbReference>
<dbReference type="GO" id="GO:0005829">
    <property type="term" value="C:cytosol"/>
    <property type="evidence" value="ECO:0007669"/>
    <property type="project" value="TreeGrafter"/>
</dbReference>
<gene>
    <name evidence="12" type="ORF">CAC42_7663</name>
</gene>
<comment type="catalytic activity">
    <reaction evidence="8">
        <text>ATP + H2O = ADP + phosphate + H(+)</text>
        <dbReference type="Rhea" id="RHEA:13065"/>
        <dbReference type="ChEBI" id="CHEBI:15377"/>
        <dbReference type="ChEBI" id="CHEBI:15378"/>
        <dbReference type="ChEBI" id="CHEBI:30616"/>
        <dbReference type="ChEBI" id="CHEBI:43474"/>
        <dbReference type="ChEBI" id="CHEBI:456216"/>
        <dbReference type="EC" id="3.6.4.13"/>
    </reaction>
</comment>
<keyword evidence="5" id="KW-0067">ATP-binding</keyword>
<dbReference type="SUPFAM" id="SSF52540">
    <property type="entry name" value="P-loop containing nucleoside triphosphate hydrolases"/>
    <property type="match status" value="1"/>
</dbReference>
<evidence type="ECO:0000256" key="2">
    <source>
        <dbReference type="ARBA" id="ARBA00022741"/>
    </source>
</evidence>
<feature type="domain" description="Helicase C-terminal" evidence="11">
    <location>
        <begin position="458"/>
        <end position="626"/>
    </location>
</feature>
<dbReference type="FunCoup" id="A0A2K1QT90">
    <property type="interactions" value="977"/>
</dbReference>
<evidence type="ECO:0000259" key="10">
    <source>
        <dbReference type="PROSITE" id="PS51192"/>
    </source>
</evidence>
<name>A0A2K1QT90_9PEZI</name>
<dbReference type="GO" id="GO:0005524">
    <property type="term" value="F:ATP binding"/>
    <property type="evidence" value="ECO:0007669"/>
    <property type="project" value="UniProtKB-KW"/>
</dbReference>
<dbReference type="EC" id="3.6.4.13" evidence="1"/>
<evidence type="ECO:0000313" key="12">
    <source>
        <dbReference type="EMBL" id="PNS18294.1"/>
    </source>
</evidence>
<dbReference type="GO" id="GO:0016787">
    <property type="term" value="F:hydrolase activity"/>
    <property type="evidence" value="ECO:0007669"/>
    <property type="project" value="UniProtKB-KW"/>
</dbReference>
<dbReference type="PANTHER" id="PTHR47959:SF15">
    <property type="entry name" value="RNA HELICASE"/>
    <property type="match status" value="1"/>
</dbReference>
<proteinExistence type="inferred from homology"/>
<evidence type="ECO:0000256" key="8">
    <source>
        <dbReference type="ARBA" id="ARBA00047984"/>
    </source>
</evidence>
<dbReference type="OrthoDB" id="360161at2759"/>
<dbReference type="InParanoid" id="A0A2K1QT90"/>
<dbReference type="SMART" id="SM00487">
    <property type="entry name" value="DEXDc"/>
    <property type="match status" value="1"/>
</dbReference>
<dbReference type="InterPro" id="IPR011545">
    <property type="entry name" value="DEAD/DEAH_box_helicase_dom"/>
</dbReference>
<dbReference type="Gene3D" id="3.40.50.300">
    <property type="entry name" value="P-loop containing nucleotide triphosphate hydrolases"/>
    <property type="match status" value="2"/>
</dbReference>
<evidence type="ECO:0000259" key="11">
    <source>
        <dbReference type="PROSITE" id="PS51194"/>
    </source>
</evidence>
<dbReference type="Pfam" id="PF00270">
    <property type="entry name" value="DEAD"/>
    <property type="match status" value="1"/>
</dbReference>
<feature type="compositionally biased region" description="Basic and acidic residues" evidence="9">
    <location>
        <begin position="52"/>
        <end position="70"/>
    </location>
</feature>
<organism evidence="12 13">
    <name type="scientific">Sphaceloma murrayae</name>
    <dbReference type="NCBI Taxonomy" id="2082308"/>
    <lineage>
        <taxon>Eukaryota</taxon>
        <taxon>Fungi</taxon>
        <taxon>Dikarya</taxon>
        <taxon>Ascomycota</taxon>
        <taxon>Pezizomycotina</taxon>
        <taxon>Dothideomycetes</taxon>
        <taxon>Dothideomycetidae</taxon>
        <taxon>Myriangiales</taxon>
        <taxon>Elsinoaceae</taxon>
        <taxon>Sphaceloma</taxon>
    </lineage>
</organism>
<dbReference type="GO" id="GO:0003724">
    <property type="term" value="F:RNA helicase activity"/>
    <property type="evidence" value="ECO:0007669"/>
    <property type="project" value="UniProtKB-EC"/>
</dbReference>
<dbReference type="Proteomes" id="UP000243797">
    <property type="component" value="Unassembled WGS sequence"/>
</dbReference>
<evidence type="ECO:0000256" key="1">
    <source>
        <dbReference type="ARBA" id="ARBA00012552"/>
    </source>
</evidence>
<dbReference type="PROSITE" id="PS51192">
    <property type="entry name" value="HELICASE_ATP_BIND_1"/>
    <property type="match status" value="1"/>
</dbReference>
<feature type="region of interest" description="Disordered" evidence="9">
    <location>
        <begin position="1"/>
        <end position="157"/>
    </location>
</feature>
<dbReference type="Pfam" id="PF00271">
    <property type="entry name" value="Helicase_C"/>
    <property type="match status" value="1"/>
</dbReference>
<dbReference type="CDD" id="cd18787">
    <property type="entry name" value="SF2_C_DEAD"/>
    <property type="match status" value="1"/>
</dbReference>
<evidence type="ECO:0000256" key="7">
    <source>
        <dbReference type="ARBA" id="ARBA00024355"/>
    </source>
</evidence>
<feature type="domain" description="Helicase ATP-binding" evidence="10">
    <location>
        <begin position="213"/>
        <end position="418"/>
    </location>
</feature>
<dbReference type="GO" id="GO:0003723">
    <property type="term" value="F:RNA binding"/>
    <property type="evidence" value="ECO:0007669"/>
    <property type="project" value="UniProtKB-KW"/>
</dbReference>
<comment type="similarity">
    <text evidence="7">Belongs to the DEAD box helicase family. DDX52/ROK1 subfamily.</text>
</comment>
<dbReference type="PANTHER" id="PTHR47959">
    <property type="entry name" value="ATP-DEPENDENT RNA HELICASE RHLE-RELATED"/>
    <property type="match status" value="1"/>
</dbReference>
<keyword evidence="4 12" id="KW-0347">Helicase</keyword>
<dbReference type="InterPro" id="IPR014001">
    <property type="entry name" value="Helicase_ATP-bd"/>
</dbReference>
<evidence type="ECO:0000256" key="3">
    <source>
        <dbReference type="ARBA" id="ARBA00022801"/>
    </source>
</evidence>
<evidence type="ECO:0000256" key="5">
    <source>
        <dbReference type="ARBA" id="ARBA00022840"/>
    </source>
</evidence>
<evidence type="ECO:0000313" key="13">
    <source>
        <dbReference type="Proteomes" id="UP000243797"/>
    </source>
</evidence>
<feature type="compositionally biased region" description="Basic and acidic residues" evidence="9">
    <location>
        <begin position="139"/>
        <end position="151"/>
    </location>
</feature>
<feature type="region of interest" description="Disordered" evidence="9">
    <location>
        <begin position="637"/>
        <end position="706"/>
    </location>
</feature>
<feature type="compositionally biased region" description="Basic and acidic residues" evidence="9">
    <location>
        <begin position="637"/>
        <end position="672"/>
    </location>
</feature>
<dbReference type="STRING" id="2082308.A0A2K1QT90"/>
<keyword evidence="13" id="KW-1185">Reference proteome</keyword>
<dbReference type="SMART" id="SM00490">
    <property type="entry name" value="HELICc"/>
    <property type="match status" value="1"/>
</dbReference>
<keyword evidence="6" id="KW-0694">RNA-binding</keyword>
<accession>A0A2K1QT90</accession>
<evidence type="ECO:0000256" key="9">
    <source>
        <dbReference type="SAM" id="MobiDB-lite"/>
    </source>
</evidence>
<dbReference type="InterPro" id="IPR001650">
    <property type="entry name" value="Helicase_C-like"/>
</dbReference>
<comment type="caution">
    <text evidence="12">The sequence shown here is derived from an EMBL/GenBank/DDBJ whole genome shotgun (WGS) entry which is preliminary data.</text>
</comment>
<dbReference type="InterPro" id="IPR050079">
    <property type="entry name" value="DEAD_box_RNA_helicase"/>
</dbReference>
<dbReference type="EMBL" id="NKHZ01000043">
    <property type="protein sequence ID" value="PNS18294.1"/>
    <property type="molecule type" value="Genomic_DNA"/>
</dbReference>